<dbReference type="RefSeq" id="WP_167185938.1">
    <property type="nucleotide sequence ID" value="NZ_JAAONZ010000006.1"/>
</dbReference>
<sequence length="88" mass="10062">MRTQQFFFLKRQTVSAMRDSLFQGKYWLKLLAHSHLKASNIWSNVLFTATVPFVAEKLTALALRIDPNVQTEEIAGSVMALVPCLEHR</sequence>
<name>A0A9E5JUT1_9GAMM</name>
<keyword evidence="2" id="KW-1185">Reference proteome</keyword>
<reference evidence="1" key="1">
    <citation type="submission" date="2020-03" db="EMBL/GenBank/DDBJ databases">
        <authorList>
            <person name="Guo F."/>
        </authorList>
    </citation>
    <scope>NUCLEOTIDE SEQUENCE</scope>
    <source>
        <strain evidence="1">JCM 30134</strain>
    </source>
</reference>
<proteinExistence type="predicted"/>
<gene>
    <name evidence="1" type="ORF">G8770_10555</name>
</gene>
<evidence type="ECO:0000313" key="1">
    <source>
        <dbReference type="EMBL" id="NHO65983.1"/>
    </source>
</evidence>
<comment type="caution">
    <text evidence="1">The sequence shown here is derived from an EMBL/GenBank/DDBJ whole genome shotgun (WGS) entry which is preliminary data.</text>
</comment>
<evidence type="ECO:0000313" key="2">
    <source>
        <dbReference type="Proteomes" id="UP000787472"/>
    </source>
</evidence>
<protein>
    <submittedName>
        <fullName evidence="1">Uncharacterized protein</fullName>
    </submittedName>
</protein>
<dbReference type="AlphaFoldDB" id="A0A9E5JUT1"/>
<dbReference type="Proteomes" id="UP000787472">
    <property type="component" value="Unassembled WGS sequence"/>
</dbReference>
<dbReference type="EMBL" id="JAAONZ010000006">
    <property type="protein sequence ID" value="NHO65983.1"/>
    <property type="molecule type" value="Genomic_DNA"/>
</dbReference>
<accession>A0A9E5JUT1</accession>
<organism evidence="1 2">
    <name type="scientific">Pseudomaricurvus hydrocarbonicus</name>
    <dbReference type="NCBI Taxonomy" id="1470433"/>
    <lineage>
        <taxon>Bacteria</taxon>
        <taxon>Pseudomonadati</taxon>
        <taxon>Pseudomonadota</taxon>
        <taxon>Gammaproteobacteria</taxon>
        <taxon>Cellvibrionales</taxon>
        <taxon>Cellvibrionaceae</taxon>
        <taxon>Pseudomaricurvus</taxon>
    </lineage>
</organism>